<evidence type="ECO:0000313" key="4">
    <source>
        <dbReference type="EMBL" id="CAF4127772.1"/>
    </source>
</evidence>
<proteinExistence type="predicted"/>
<name>A0A816XTE8_9BILA</name>
<dbReference type="EMBL" id="CAJNRG010013642">
    <property type="protein sequence ID" value="CAF2150455.1"/>
    <property type="molecule type" value="Genomic_DNA"/>
</dbReference>
<reference evidence="3" key="1">
    <citation type="submission" date="2021-02" db="EMBL/GenBank/DDBJ databases">
        <authorList>
            <person name="Nowell W R."/>
        </authorList>
    </citation>
    <scope>NUCLEOTIDE SEQUENCE</scope>
</reference>
<evidence type="ECO:0000313" key="3">
    <source>
        <dbReference type="EMBL" id="CAF2150455.1"/>
    </source>
</evidence>
<keyword evidence="1" id="KW-0812">Transmembrane</keyword>
<dbReference type="Proteomes" id="UP000663887">
    <property type="component" value="Unassembled WGS sequence"/>
</dbReference>
<gene>
    <name evidence="4" type="ORF">UXM345_LOCUS23807</name>
    <name evidence="2" type="ORF">WKI299_LOCUS27878</name>
    <name evidence="3" type="ORF">XDN619_LOCUS28552</name>
</gene>
<dbReference type="AlphaFoldDB" id="A0A816XTE8"/>
<accession>A0A816XTE8</accession>
<protein>
    <submittedName>
        <fullName evidence="3">Uncharacterized protein</fullName>
    </submittedName>
</protein>
<comment type="caution">
    <text evidence="3">The sequence shown here is derived from an EMBL/GenBank/DDBJ whole genome shotgun (WGS) entry which is preliminary data.</text>
</comment>
<organism evidence="3 5">
    <name type="scientific">Rotaria magnacalcarata</name>
    <dbReference type="NCBI Taxonomy" id="392030"/>
    <lineage>
        <taxon>Eukaryota</taxon>
        <taxon>Metazoa</taxon>
        <taxon>Spiralia</taxon>
        <taxon>Gnathifera</taxon>
        <taxon>Rotifera</taxon>
        <taxon>Eurotatoria</taxon>
        <taxon>Bdelloidea</taxon>
        <taxon>Philodinida</taxon>
        <taxon>Philodinidae</taxon>
        <taxon>Rotaria</taxon>
    </lineage>
</organism>
<dbReference type="EMBL" id="CAJOBF010004188">
    <property type="protein sequence ID" value="CAF4127772.1"/>
    <property type="molecule type" value="Genomic_DNA"/>
</dbReference>
<evidence type="ECO:0000313" key="2">
    <source>
        <dbReference type="EMBL" id="CAF2138734.1"/>
    </source>
</evidence>
<keyword evidence="1" id="KW-0472">Membrane</keyword>
<evidence type="ECO:0000256" key="1">
    <source>
        <dbReference type="SAM" id="Phobius"/>
    </source>
</evidence>
<feature type="transmembrane region" description="Helical" evidence="1">
    <location>
        <begin position="31"/>
        <end position="49"/>
    </location>
</feature>
<dbReference type="Proteomes" id="UP000663842">
    <property type="component" value="Unassembled WGS sequence"/>
</dbReference>
<keyword evidence="1" id="KW-1133">Transmembrane helix</keyword>
<evidence type="ECO:0000313" key="5">
    <source>
        <dbReference type="Proteomes" id="UP000663887"/>
    </source>
</evidence>
<sequence>MHYNALKRQKIINYNALGHVFFQIMENNGSFFHYLSIIGYMVIFNLKAFSAITKDYIDRCEASTTTNQERIYNGPISNQPSFTINSPLNTIHNSLATEYLLTAFRKNKAFLKSWTIILPMNTKNPSQPHTQQQQLTPSIATNFSYWSIRVSFLAIKIPTIPTQSISTSLSSN</sequence>
<dbReference type="Proteomes" id="UP000663856">
    <property type="component" value="Unassembled WGS sequence"/>
</dbReference>
<dbReference type="EMBL" id="CAJNRF010012231">
    <property type="protein sequence ID" value="CAF2138734.1"/>
    <property type="molecule type" value="Genomic_DNA"/>
</dbReference>